<evidence type="ECO:0000313" key="3">
    <source>
        <dbReference type="Proteomes" id="UP000450012"/>
    </source>
</evidence>
<protein>
    <recommendedName>
        <fullName evidence="4">Lipoprotein</fullName>
    </recommendedName>
</protein>
<accession>A0A7X4KDU3</accession>
<dbReference type="AlphaFoldDB" id="A0A7X4KDU3"/>
<keyword evidence="1" id="KW-0732">Signal</keyword>
<gene>
    <name evidence="2" type="ORF">GTP45_23435</name>
</gene>
<feature type="signal peptide" evidence="1">
    <location>
        <begin position="1"/>
        <end position="19"/>
    </location>
</feature>
<reference evidence="2 3" key="1">
    <citation type="submission" date="2019-12" db="EMBL/GenBank/DDBJ databases">
        <title>Novel species isolated from a subtropical stream in China.</title>
        <authorList>
            <person name="Lu H."/>
        </authorList>
    </citation>
    <scope>NUCLEOTIDE SEQUENCE [LARGE SCALE GENOMIC DNA]</scope>
    <source>
        <strain evidence="2 3">FT55W</strain>
    </source>
</reference>
<organism evidence="2 3">
    <name type="scientific">Duganella rivi</name>
    <dbReference type="NCBI Taxonomy" id="2666083"/>
    <lineage>
        <taxon>Bacteria</taxon>
        <taxon>Pseudomonadati</taxon>
        <taxon>Pseudomonadota</taxon>
        <taxon>Betaproteobacteria</taxon>
        <taxon>Burkholderiales</taxon>
        <taxon>Oxalobacteraceae</taxon>
        <taxon>Telluria group</taxon>
        <taxon>Duganella</taxon>
    </lineage>
</organism>
<proteinExistence type="predicted"/>
<keyword evidence="3" id="KW-1185">Reference proteome</keyword>
<evidence type="ECO:0000313" key="2">
    <source>
        <dbReference type="EMBL" id="MYM69774.1"/>
    </source>
</evidence>
<sequence>MKFSFVSAVAALAVVAALAGCGGKAQFTVQGRFIDGQNNYVSLPNGGLILSNGNETITVPAGATSFSFPTKIDYGTDYNILVVKSADHMGCGVTGGSGSAGHNVSIQAVVQCIQNSYTISGNYTGVTVAADGKTARTVTLINGSTGGSVTISSANATNGAGTFVLSGAVYDGQAYGVTVVDPNNGLSCTLANGTGVMHEIAVTNLQLTCVPK</sequence>
<comment type="caution">
    <text evidence="2">The sequence shown here is derived from an EMBL/GenBank/DDBJ whole genome shotgun (WGS) entry which is preliminary data.</text>
</comment>
<dbReference type="RefSeq" id="WP_161016286.1">
    <property type="nucleotide sequence ID" value="NZ_WWCK01000007.1"/>
</dbReference>
<evidence type="ECO:0008006" key="4">
    <source>
        <dbReference type="Google" id="ProtNLM"/>
    </source>
</evidence>
<feature type="chain" id="PRO_5031245518" description="Lipoprotein" evidence="1">
    <location>
        <begin position="20"/>
        <end position="212"/>
    </location>
</feature>
<dbReference type="Proteomes" id="UP000450012">
    <property type="component" value="Unassembled WGS sequence"/>
</dbReference>
<name>A0A7X4KDU3_9BURK</name>
<dbReference type="EMBL" id="WWCK01000007">
    <property type="protein sequence ID" value="MYM69774.1"/>
    <property type="molecule type" value="Genomic_DNA"/>
</dbReference>
<evidence type="ECO:0000256" key="1">
    <source>
        <dbReference type="SAM" id="SignalP"/>
    </source>
</evidence>
<dbReference type="PROSITE" id="PS51257">
    <property type="entry name" value="PROKAR_LIPOPROTEIN"/>
    <property type="match status" value="1"/>
</dbReference>